<comment type="catalytic activity">
    <reaction evidence="11">
        <text>XTP + H2O = XDP + phosphate + H(+)</text>
        <dbReference type="Rhea" id="RHEA:28406"/>
        <dbReference type="ChEBI" id="CHEBI:15377"/>
        <dbReference type="ChEBI" id="CHEBI:15378"/>
        <dbReference type="ChEBI" id="CHEBI:43474"/>
        <dbReference type="ChEBI" id="CHEBI:59884"/>
        <dbReference type="ChEBI" id="CHEBI:61314"/>
        <dbReference type="EC" id="3.6.1.73"/>
    </reaction>
</comment>
<dbReference type="RefSeq" id="WP_153729628.1">
    <property type="nucleotide sequence ID" value="NZ_WJNH01000011.1"/>
</dbReference>
<name>A0A6G1X9X3_9BACI</name>
<evidence type="ECO:0000256" key="10">
    <source>
        <dbReference type="ARBA" id="ARBA00048174"/>
    </source>
</evidence>
<dbReference type="PANTHER" id="PTHR34699">
    <property type="match status" value="1"/>
</dbReference>
<evidence type="ECO:0000256" key="11">
    <source>
        <dbReference type="ARBA" id="ARBA00048781"/>
    </source>
</evidence>
<evidence type="ECO:0000256" key="1">
    <source>
        <dbReference type="ARBA" id="ARBA00001936"/>
    </source>
</evidence>
<comment type="cofactor">
    <cofactor evidence="1">
        <name>Mn(2+)</name>
        <dbReference type="ChEBI" id="CHEBI:29035"/>
    </cofactor>
</comment>
<evidence type="ECO:0000259" key="12">
    <source>
        <dbReference type="Pfam" id="PF01931"/>
    </source>
</evidence>
<comment type="cofactor">
    <cofactor evidence="2">
        <name>Mg(2+)</name>
        <dbReference type="ChEBI" id="CHEBI:18420"/>
    </cofactor>
</comment>
<sequence length="171" mass="18537">MNILVGSRNPAKINAVQAIFPHAKIDGIEVASQVSSQPFSHEETLEGAINRARECAQTKKGVMGIGLEGGVTELSGQIYLCNWGSLVDEEGNEFTAAGASIPLPEEVANGLVKGKELGDIMEEYTQQQGIRKKEGAIGVFTNQLVDRQAMFSHVVTLLKGQYEFTQKRMAE</sequence>
<keyword evidence="14" id="KW-1185">Reference proteome</keyword>
<dbReference type="InterPro" id="IPR029001">
    <property type="entry name" value="ITPase-like_fam"/>
</dbReference>
<evidence type="ECO:0000256" key="4">
    <source>
        <dbReference type="ARBA" id="ARBA00022741"/>
    </source>
</evidence>
<accession>A0A6G1X9X3</accession>
<feature type="domain" description="Non-canonical purine NTP phosphatase/PRRC1" evidence="12">
    <location>
        <begin position="6"/>
        <end position="156"/>
    </location>
</feature>
<dbReference type="InterPro" id="IPR026533">
    <property type="entry name" value="NTPase/PRRC1"/>
</dbReference>
<organism evidence="13 14">
    <name type="scientific">Salinibacillus xinjiangensis</name>
    <dbReference type="NCBI Taxonomy" id="1229268"/>
    <lineage>
        <taxon>Bacteria</taxon>
        <taxon>Bacillati</taxon>
        <taxon>Bacillota</taxon>
        <taxon>Bacilli</taxon>
        <taxon>Bacillales</taxon>
        <taxon>Bacillaceae</taxon>
        <taxon>Salinibacillus</taxon>
    </lineage>
</organism>
<dbReference type="GO" id="GO:0009117">
    <property type="term" value="P:nucleotide metabolic process"/>
    <property type="evidence" value="ECO:0007669"/>
    <property type="project" value="UniProtKB-KW"/>
</dbReference>
<keyword evidence="5" id="KW-0378">Hydrolase</keyword>
<protein>
    <recommendedName>
        <fullName evidence="9">inosine/xanthosine triphosphatase</fullName>
        <ecNumber evidence="9">3.6.1.73</ecNumber>
    </recommendedName>
</protein>
<dbReference type="Proteomes" id="UP000480185">
    <property type="component" value="Unassembled WGS sequence"/>
</dbReference>
<dbReference type="Pfam" id="PF01931">
    <property type="entry name" value="NTPase_I-T"/>
    <property type="match status" value="1"/>
</dbReference>
<comment type="caution">
    <text evidence="13">The sequence shown here is derived from an EMBL/GenBank/DDBJ whole genome shotgun (WGS) entry which is preliminary data.</text>
</comment>
<gene>
    <name evidence="13" type="ORF">GH754_15765</name>
</gene>
<evidence type="ECO:0000256" key="5">
    <source>
        <dbReference type="ARBA" id="ARBA00022801"/>
    </source>
</evidence>
<keyword evidence="7" id="KW-0546">Nucleotide metabolism</keyword>
<dbReference type="EC" id="3.6.1.73" evidence="9"/>
<dbReference type="GO" id="GO:0046872">
    <property type="term" value="F:metal ion binding"/>
    <property type="evidence" value="ECO:0007669"/>
    <property type="project" value="UniProtKB-KW"/>
</dbReference>
<dbReference type="GO" id="GO:0103023">
    <property type="term" value="F:ITPase activity"/>
    <property type="evidence" value="ECO:0007669"/>
    <property type="project" value="UniProtKB-EC"/>
</dbReference>
<evidence type="ECO:0000256" key="9">
    <source>
        <dbReference type="ARBA" id="ARBA00038901"/>
    </source>
</evidence>
<dbReference type="Gene3D" id="3.90.950.10">
    <property type="match status" value="1"/>
</dbReference>
<dbReference type="AlphaFoldDB" id="A0A6G1X9X3"/>
<evidence type="ECO:0000256" key="2">
    <source>
        <dbReference type="ARBA" id="ARBA00001946"/>
    </source>
</evidence>
<comment type="catalytic activity">
    <reaction evidence="10">
        <text>ITP + H2O = IDP + phosphate + H(+)</text>
        <dbReference type="Rhea" id="RHEA:28330"/>
        <dbReference type="ChEBI" id="CHEBI:15377"/>
        <dbReference type="ChEBI" id="CHEBI:15378"/>
        <dbReference type="ChEBI" id="CHEBI:43474"/>
        <dbReference type="ChEBI" id="CHEBI:58280"/>
        <dbReference type="ChEBI" id="CHEBI:61402"/>
        <dbReference type="EC" id="3.6.1.73"/>
    </reaction>
</comment>
<dbReference type="InterPro" id="IPR050299">
    <property type="entry name" value="YjjX_NTPase"/>
</dbReference>
<dbReference type="NCBIfam" id="NF002850">
    <property type="entry name" value="PRK03114.1"/>
    <property type="match status" value="1"/>
</dbReference>
<keyword evidence="3" id="KW-0479">Metal-binding</keyword>
<reference evidence="13 14" key="1">
    <citation type="submission" date="2019-11" db="EMBL/GenBank/DDBJ databases">
        <authorList>
            <person name="Li J."/>
        </authorList>
    </citation>
    <scope>NUCLEOTIDE SEQUENCE [LARGE SCALE GENOMIC DNA]</scope>
    <source>
        <strain evidence="13 14">J4</strain>
    </source>
</reference>
<evidence type="ECO:0000256" key="8">
    <source>
        <dbReference type="ARBA" id="ARBA00023211"/>
    </source>
</evidence>
<dbReference type="PANTHER" id="PTHR34699:SF2">
    <property type="entry name" value="NON-CANONICAL PURINE NTP PHOSPHATASE_PRRC1 DOMAIN-CONTAINING PROTEIN"/>
    <property type="match status" value="1"/>
</dbReference>
<evidence type="ECO:0000313" key="13">
    <source>
        <dbReference type="EMBL" id="MRG87742.1"/>
    </source>
</evidence>
<dbReference type="OrthoDB" id="164951at2"/>
<dbReference type="EMBL" id="WJNH01000011">
    <property type="protein sequence ID" value="MRG87742.1"/>
    <property type="molecule type" value="Genomic_DNA"/>
</dbReference>
<dbReference type="SUPFAM" id="SSF52972">
    <property type="entry name" value="ITPase-like"/>
    <property type="match status" value="1"/>
</dbReference>
<dbReference type="GO" id="GO:0000166">
    <property type="term" value="F:nucleotide binding"/>
    <property type="evidence" value="ECO:0007669"/>
    <property type="project" value="UniProtKB-KW"/>
</dbReference>
<evidence type="ECO:0000313" key="14">
    <source>
        <dbReference type="Proteomes" id="UP000480185"/>
    </source>
</evidence>
<keyword evidence="6" id="KW-0460">Magnesium</keyword>
<keyword evidence="8" id="KW-0464">Manganese</keyword>
<evidence type="ECO:0000256" key="7">
    <source>
        <dbReference type="ARBA" id="ARBA00023080"/>
    </source>
</evidence>
<evidence type="ECO:0000256" key="3">
    <source>
        <dbReference type="ARBA" id="ARBA00022723"/>
    </source>
</evidence>
<evidence type="ECO:0000256" key="6">
    <source>
        <dbReference type="ARBA" id="ARBA00022842"/>
    </source>
</evidence>
<proteinExistence type="predicted"/>
<keyword evidence="4" id="KW-0547">Nucleotide-binding</keyword>